<feature type="coiled-coil region" evidence="1">
    <location>
        <begin position="600"/>
        <end position="638"/>
    </location>
</feature>
<keyword evidence="4" id="KW-1185">Reference proteome</keyword>
<protein>
    <recommendedName>
        <fullName evidence="5">DUF4139 domain-containing protein</fullName>
    </recommendedName>
</protein>
<accession>A0A6N7PX76</accession>
<dbReference type="EMBL" id="WJIE01000006">
    <property type="protein sequence ID" value="MRG94845.1"/>
    <property type="molecule type" value="Genomic_DNA"/>
</dbReference>
<proteinExistence type="predicted"/>
<feature type="region of interest" description="Disordered" evidence="2">
    <location>
        <begin position="245"/>
        <end position="276"/>
    </location>
</feature>
<evidence type="ECO:0008006" key="5">
    <source>
        <dbReference type="Google" id="ProtNLM"/>
    </source>
</evidence>
<evidence type="ECO:0000256" key="1">
    <source>
        <dbReference type="SAM" id="Coils"/>
    </source>
</evidence>
<gene>
    <name evidence="3" type="ORF">GF068_23405</name>
</gene>
<dbReference type="Proteomes" id="UP000440224">
    <property type="component" value="Unassembled WGS sequence"/>
</dbReference>
<dbReference type="RefSeq" id="WP_153821648.1">
    <property type="nucleotide sequence ID" value="NZ_WJIE01000006.1"/>
</dbReference>
<name>A0A6N7PX76_9BACT</name>
<evidence type="ECO:0000313" key="4">
    <source>
        <dbReference type="Proteomes" id="UP000440224"/>
    </source>
</evidence>
<dbReference type="AlphaFoldDB" id="A0A6N7PX76"/>
<organism evidence="3 4">
    <name type="scientific">Polyangium spumosum</name>
    <dbReference type="NCBI Taxonomy" id="889282"/>
    <lineage>
        <taxon>Bacteria</taxon>
        <taxon>Pseudomonadati</taxon>
        <taxon>Myxococcota</taxon>
        <taxon>Polyangia</taxon>
        <taxon>Polyangiales</taxon>
        <taxon>Polyangiaceae</taxon>
        <taxon>Polyangium</taxon>
    </lineage>
</organism>
<comment type="caution">
    <text evidence="3">The sequence shown here is derived from an EMBL/GenBank/DDBJ whole genome shotgun (WGS) entry which is preliminary data.</text>
</comment>
<reference evidence="3 4" key="1">
    <citation type="submission" date="2019-10" db="EMBL/GenBank/DDBJ databases">
        <title>A soil myxobacterium in the family Polyangiaceae.</title>
        <authorList>
            <person name="Li Y."/>
            <person name="Wang J."/>
        </authorList>
    </citation>
    <scope>NUCLEOTIDE SEQUENCE [LARGE SCALE GENOMIC DNA]</scope>
    <source>
        <strain evidence="3 4">DSM 14734</strain>
    </source>
</reference>
<sequence>MGRNLGPRIRRVVLSKEGLAHVERRGSADGSFELPFGRAELGEVLRSLVVWVERGEGRATALGFDAPEDPDAALAERKLRFEPGATLRGIVHAARGRRVRVSGSDGPIEGEVLGFEESPGGQGPRRWLLLRTGAGHIEVVDLASVRKIELADPALQGSLDVLVSRGRASAGGDGRAVRVTLEGHVEDVRVLYVVPAAPFQVSYRLALSGAEARLLAFALVQNPLEEDLEDVELVLTSAQPAAATSDSFGRVDRRGDDDEPENATKLERTRRAHGQPATIRAAAPLGTLVALAGRAQERLDEADTMDTELAAAELAAAIAAEPREWTAEGPVSIPRRGAAMIPVLAKSVRVRKERLFREGAGPNPDLVLCFDNDTGVRLEEGRCAVYDDGRYVGESALGPAARGASARVTFTKDPGVRCSRTSRRDTTFAGLVFEAGGLIEQRRVEERHVVCVRNDHLAAVDVVVELSRKEGRTLTASGLAPLAETSRATRFRVEAPSRGEASIEVTEAWTEATRLAYESVAPSQIEAWRASGRVEASRLDELSGLSRDLEQATSIEAERVRLDRELVDVFARHGKIAEQLAVLRDVGPEGALRARYVSELDAMQQRIGPMEAELRRLKDEADARRRSAERALEALARSS</sequence>
<evidence type="ECO:0000313" key="3">
    <source>
        <dbReference type="EMBL" id="MRG94845.1"/>
    </source>
</evidence>
<keyword evidence="1" id="KW-0175">Coiled coil</keyword>
<feature type="compositionally biased region" description="Basic and acidic residues" evidence="2">
    <location>
        <begin position="249"/>
        <end position="269"/>
    </location>
</feature>
<dbReference type="OrthoDB" id="9777444at2"/>
<evidence type="ECO:0000256" key="2">
    <source>
        <dbReference type="SAM" id="MobiDB-lite"/>
    </source>
</evidence>